<accession>A0ABR3A2X2</accession>
<reference evidence="2 3" key="1">
    <citation type="submission" date="2024-05" db="EMBL/GenBank/DDBJ databases">
        <title>A draft genome resource for the thread blight pathogen Marasmius tenuissimus strain MS-2.</title>
        <authorList>
            <person name="Yulfo-Soto G.E."/>
            <person name="Baruah I.K."/>
            <person name="Amoako-Attah I."/>
            <person name="Bukari Y."/>
            <person name="Meinhardt L.W."/>
            <person name="Bailey B.A."/>
            <person name="Cohen S.P."/>
        </authorList>
    </citation>
    <scope>NUCLEOTIDE SEQUENCE [LARGE SCALE GENOMIC DNA]</scope>
    <source>
        <strain evidence="2 3">MS-2</strain>
    </source>
</reference>
<dbReference type="EMBL" id="JBBXMP010000031">
    <property type="protein sequence ID" value="KAL0066927.1"/>
    <property type="molecule type" value="Genomic_DNA"/>
</dbReference>
<evidence type="ECO:0000256" key="1">
    <source>
        <dbReference type="SAM" id="MobiDB-lite"/>
    </source>
</evidence>
<comment type="caution">
    <text evidence="2">The sequence shown here is derived from an EMBL/GenBank/DDBJ whole genome shotgun (WGS) entry which is preliminary data.</text>
</comment>
<dbReference type="Proteomes" id="UP001437256">
    <property type="component" value="Unassembled WGS sequence"/>
</dbReference>
<feature type="compositionally biased region" description="Low complexity" evidence="1">
    <location>
        <begin position="1"/>
        <end position="22"/>
    </location>
</feature>
<evidence type="ECO:0000313" key="3">
    <source>
        <dbReference type="Proteomes" id="UP001437256"/>
    </source>
</evidence>
<feature type="compositionally biased region" description="Polar residues" evidence="1">
    <location>
        <begin position="75"/>
        <end position="84"/>
    </location>
</feature>
<feature type="region of interest" description="Disordered" evidence="1">
    <location>
        <begin position="41"/>
        <end position="63"/>
    </location>
</feature>
<feature type="region of interest" description="Disordered" evidence="1">
    <location>
        <begin position="875"/>
        <end position="914"/>
    </location>
</feature>
<keyword evidence="2" id="KW-0378">Hydrolase</keyword>
<gene>
    <name evidence="2" type="primary">ESP1_3</name>
    <name evidence="2" type="ORF">AAF712_006122</name>
</gene>
<feature type="region of interest" description="Disordered" evidence="1">
    <location>
        <begin position="75"/>
        <end position="96"/>
    </location>
</feature>
<feature type="region of interest" description="Disordered" evidence="1">
    <location>
        <begin position="1"/>
        <end position="27"/>
    </location>
</feature>
<evidence type="ECO:0000313" key="2">
    <source>
        <dbReference type="EMBL" id="KAL0066927.1"/>
    </source>
</evidence>
<dbReference type="GO" id="GO:0016787">
    <property type="term" value="F:hydrolase activity"/>
    <property type="evidence" value="ECO:0007669"/>
    <property type="project" value="UniProtKB-KW"/>
</dbReference>
<sequence>MPPSTATTTRRTATRQPPSTSRKATSVEQLAEQLATNLVVSKDVKGKQKAAPSMTPEEQRAHSMRNINSASQHLSSLFQSGWRQSQEKSAQKSSVSSDAIASASKATINLQTLRKLGSRDVDIERAAMSVLGKLVALELYESALQVMKDAHGRVCAIAGATLDGQAASERQTPALLTIPIPANLSTDITTLTLISTYLFNAIATLSYHSATPQRSKQNALTLDSFAETLSSSPTLLQWMPHFSTLPAKHLDPMLTKTYSLLTKMTPSGVKHNNPLLIFRVRMYAIKCLAYTSQGIIDNPASLWNQASKFAMSYAKAVAGGDSGAEGSVPAAFTELVRIAETRPDRASFVSGEGFINFCETWTTFANRSGDLQSLDRIGSLLQTASMPSSASKQTSNSALETKEDSVENKDILITSGTRLYTALAQLITILDKSVTAEVIPRIEECSTLIQSSPVVEIVTYSEETDKELQRLSGKVQRALEKSRRSALKSLEKSDSPTEQCANAIRRFIDVVVDILERALTLNPLPDFFTQLLDTSFTLAKTALTISDPRTYTTAYDHLDRAAVVLDAASKGQHPPELATYLRCTSGAFHNLAGTLYQAGRYGSAIPYLNESCRLGALAIDIPSRGKDEGEDVWKQLEEQLWRRWQLLALCYTKIGDRKAAFDSLQRCVEAFPYETSTFIDHANKHGLSSLFELNPSVKDLVGVVDRLTQMGTCELLSAARDISLRHIKVVHHCVRGALIERQLDGLETYRHKEGIAMVISELLKDALDTYREGSMPLRSMRIHVKALSFAYHNGVEHISSVGSIDDIAAKITDSADSEDLGNDKELVRFLVEYKASAQLWLGLHAHRTADPRRSSLISVYAEEACKTLQTWVSPSTQTTITPPSKPSRAAVGRQPKALKSRTKPPITPKPRGRA</sequence>
<dbReference type="Gene3D" id="1.25.40.10">
    <property type="entry name" value="Tetratricopeptide repeat domain"/>
    <property type="match status" value="1"/>
</dbReference>
<feature type="non-terminal residue" evidence="2">
    <location>
        <position position="914"/>
    </location>
</feature>
<name>A0ABR3A2X2_9AGAR</name>
<dbReference type="SUPFAM" id="SSF48452">
    <property type="entry name" value="TPR-like"/>
    <property type="match status" value="1"/>
</dbReference>
<organism evidence="2 3">
    <name type="scientific">Marasmius tenuissimus</name>
    <dbReference type="NCBI Taxonomy" id="585030"/>
    <lineage>
        <taxon>Eukaryota</taxon>
        <taxon>Fungi</taxon>
        <taxon>Dikarya</taxon>
        <taxon>Basidiomycota</taxon>
        <taxon>Agaricomycotina</taxon>
        <taxon>Agaricomycetes</taxon>
        <taxon>Agaricomycetidae</taxon>
        <taxon>Agaricales</taxon>
        <taxon>Marasmiineae</taxon>
        <taxon>Marasmiaceae</taxon>
        <taxon>Marasmius</taxon>
    </lineage>
</organism>
<dbReference type="InterPro" id="IPR011990">
    <property type="entry name" value="TPR-like_helical_dom_sf"/>
</dbReference>
<proteinExistence type="predicted"/>
<protein>
    <submittedName>
        <fullName evidence="2">Separin protein</fullName>
        <ecNumber evidence="2">3.4.22.49</ecNumber>
    </submittedName>
</protein>
<keyword evidence="3" id="KW-1185">Reference proteome</keyword>
<dbReference type="EC" id="3.4.22.49" evidence="2"/>